<dbReference type="GO" id="GO:0005886">
    <property type="term" value="C:plasma membrane"/>
    <property type="evidence" value="ECO:0007669"/>
    <property type="project" value="UniProtKB-SubCell"/>
</dbReference>
<dbReference type="EMBL" id="WUMU01000019">
    <property type="protein sequence ID" value="MXN19556.1"/>
    <property type="molecule type" value="Genomic_DNA"/>
</dbReference>
<keyword evidence="3 6" id="KW-0812">Transmembrane</keyword>
<feature type="transmembrane region" description="Helical" evidence="6">
    <location>
        <begin position="229"/>
        <end position="246"/>
    </location>
</feature>
<feature type="transmembrane region" description="Helical" evidence="6">
    <location>
        <begin position="103"/>
        <end position="124"/>
    </location>
</feature>
<feature type="transmembrane region" description="Helical" evidence="6">
    <location>
        <begin position="302"/>
        <end position="329"/>
    </location>
</feature>
<gene>
    <name evidence="7" type="ORF">GR170_17120</name>
</gene>
<accession>A0A6L7G816</accession>
<organism evidence="7 8">
    <name type="scientific">Pseudooceanicola albus</name>
    <dbReference type="NCBI Taxonomy" id="2692189"/>
    <lineage>
        <taxon>Bacteria</taxon>
        <taxon>Pseudomonadati</taxon>
        <taxon>Pseudomonadota</taxon>
        <taxon>Alphaproteobacteria</taxon>
        <taxon>Rhodobacterales</taxon>
        <taxon>Paracoccaceae</taxon>
        <taxon>Pseudooceanicola</taxon>
    </lineage>
</organism>
<evidence type="ECO:0000256" key="6">
    <source>
        <dbReference type="SAM" id="Phobius"/>
    </source>
</evidence>
<dbReference type="PANTHER" id="PTHR30482">
    <property type="entry name" value="HIGH-AFFINITY BRANCHED-CHAIN AMINO ACID TRANSPORT SYSTEM PERMEASE"/>
    <property type="match status" value="1"/>
</dbReference>
<comment type="subcellular location">
    <subcellularLocation>
        <location evidence="1">Cell membrane</location>
        <topology evidence="1">Multi-pass membrane protein</topology>
    </subcellularLocation>
</comment>
<dbReference type="InterPro" id="IPR001851">
    <property type="entry name" value="ABC_transp_permease"/>
</dbReference>
<evidence type="ECO:0000256" key="2">
    <source>
        <dbReference type="ARBA" id="ARBA00022475"/>
    </source>
</evidence>
<evidence type="ECO:0000256" key="4">
    <source>
        <dbReference type="ARBA" id="ARBA00022989"/>
    </source>
</evidence>
<evidence type="ECO:0000313" key="8">
    <source>
        <dbReference type="Proteomes" id="UP000477911"/>
    </source>
</evidence>
<evidence type="ECO:0000313" key="7">
    <source>
        <dbReference type="EMBL" id="MXN19556.1"/>
    </source>
</evidence>
<feature type="transmembrane region" description="Helical" evidence="6">
    <location>
        <begin position="278"/>
        <end position="296"/>
    </location>
</feature>
<feature type="transmembrane region" description="Helical" evidence="6">
    <location>
        <begin position="46"/>
        <end position="63"/>
    </location>
</feature>
<dbReference type="InterPro" id="IPR043428">
    <property type="entry name" value="LivM-like"/>
</dbReference>
<feature type="transmembrane region" description="Helical" evidence="6">
    <location>
        <begin position="341"/>
        <end position="362"/>
    </location>
</feature>
<name>A0A6L7G816_9RHOB</name>
<proteinExistence type="predicted"/>
<dbReference type="RefSeq" id="WP_160895681.1">
    <property type="nucleotide sequence ID" value="NZ_WUMU01000019.1"/>
</dbReference>
<evidence type="ECO:0000256" key="5">
    <source>
        <dbReference type="ARBA" id="ARBA00023136"/>
    </source>
</evidence>
<evidence type="ECO:0000256" key="3">
    <source>
        <dbReference type="ARBA" id="ARBA00022692"/>
    </source>
</evidence>
<dbReference type="CDD" id="cd06581">
    <property type="entry name" value="TM_PBP1_LivM_like"/>
    <property type="match status" value="1"/>
</dbReference>
<feature type="transmembrane region" description="Helical" evidence="6">
    <location>
        <begin position="393"/>
        <end position="411"/>
    </location>
</feature>
<dbReference type="Proteomes" id="UP000477911">
    <property type="component" value="Unassembled WGS sequence"/>
</dbReference>
<reference evidence="7 8" key="1">
    <citation type="submission" date="2019-12" db="EMBL/GenBank/DDBJ databases">
        <authorList>
            <person name="Li M."/>
        </authorList>
    </citation>
    <scope>NUCLEOTIDE SEQUENCE [LARGE SCALE GENOMIC DNA]</scope>
    <source>
        <strain evidence="7 8">GBMRC 2024</strain>
    </source>
</reference>
<feature type="transmembrane region" description="Helical" evidence="6">
    <location>
        <begin position="131"/>
        <end position="153"/>
    </location>
</feature>
<dbReference type="Pfam" id="PF02653">
    <property type="entry name" value="BPD_transp_2"/>
    <property type="match status" value="1"/>
</dbReference>
<protein>
    <submittedName>
        <fullName evidence="7">Branched-chain amino acid ABC transporter permease</fullName>
    </submittedName>
</protein>
<comment type="caution">
    <text evidence="7">The sequence shown here is derived from an EMBL/GenBank/DDBJ whole genome shotgun (WGS) entry which is preliminary data.</text>
</comment>
<keyword evidence="8" id="KW-1185">Reference proteome</keyword>
<keyword evidence="5 6" id="KW-0472">Membrane</keyword>
<feature type="transmembrane region" description="Helical" evidence="6">
    <location>
        <begin position="180"/>
        <end position="198"/>
    </location>
</feature>
<keyword evidence="2" id="KW-1003">Cell membrane</keyword>
<sequence>MTMNAIETARSRPGQTLLPATLPWAAVIAVLFILPLAFPGTAMVSTLNYLGTMAIFALSYNVLLGQTGLLSLGHATFFGLGGFIATHALLGMAEAGWAFPLPLLPLIGGLGAFVLGIFGGWLASGKGGMPFAMITLGLSELVYAAAAIFPSIYGSEEGVSMDRMELGSSFGMDYGSATDIYVIVAVWFVICAAGLKYFTTTPLGLLANAVRDNAERVEFLGFSARRVRMWTYAIAAGVAGIAGSLAAINFEIITVIELGAATSTLVLLMTYIGGTRVFFGPVLGAVVIGLMKVWLSDLTPAWMLYFGLLFIFVVMVAPGGLAGILVGAGAMIRAGRLGPQLPLLAAIGGLGLLSLAGVIMLIELGYRAGLDAALGSQIRILGLPMDAHGLNSWGLAALLALGGALSIRPLLSRLETLQHRLGLKGGDPA</sequence>
<dbReference type="GO" id="GO:0015658">
    <property type="term" value="F:branched-chain amino acid transmembrane transporter activity"/>
    <property type="evidence" value="ECO:0007669"/>
    <property type="project" value="InterPro"/>
</dbReference>
<dbReference type="AlphaFoldDB" id="A0A6L7G816"/>
<keyword evidence="4 6" id="KW-1133">Transmembrane helix</keyword>
<dbReference type="PANTHER" id="PTHR30482:SF17">
    <property type="entry name" value="ABC TRANSPORTER ATP-BINDING PROTEIN"/>
    <property type="match status" value="1"/>
</dbReference>
<feature type="transmembrane region" description="Helical" evidence="6">
    <location>
        <begin position="21"/>
        <end position="40"/>
    </location>
</feature>
<feature type="transmembrane region" description="Helical" evidence="6">
    <location>
        <begin position="75"/>
        <end position="97"/>
    </location>
</feature>
<evidence type="ECO:0000256" key="1">
    <source>
        <dbReference type="ARBA" id="ARBA00004651"/>
    </source>
</evidence>